<proteinExistence type="predicted"/>
<accession>A0ABQ5T234</accession>
<organism evidence="3 4">
    <name type="scientific">Nocardioides luteus</name>
    <dbReference type="NCBI Taxonomy" id="1844"/>
    <lineage>
        <taxon>Bacteria</taxon>
        <taxon>Bacillati</taxon>
        <taxon>Actinomycetota</taxon>
        <taxon>Actinomycetes</taxon>
        <taxon>Propionibacteriales</taxon>
        <taxon>Nocardioidaceae</taxon>
        <taxon>Nocardioides</taxon>
    </lineage>
</organism>
<comment type="caution">
    <text evidence="3">The sequence shown here is derived from an EMBL/GenBank/DDBJ whole genome shotgun (WGS) entry which is preliminary data.</text>
</comment>
<feature type="transmembrane region" description="Helical" evidence="2">
    <location>
        <begin position="105"/>
        <end position="122"/>
    </location>
</feature>
<keyword evidence="1" id="KW-0175">Coiled coil</keyword>
<dbReference type="Proteomes" id="UP001142292">
    <property type="component" value="Unassembled WGS sequence"/>
</dbReference>
<gene>
    <name evidence="3" type="ORF">GCM10017579_39510</name>
</gene>
<protein>
    <submittedName>
        <fullName evidence="3">Uncharacterized protein</fullName>
    </submittedName>
</protein>
<feature type="coiled-coil region" evidence="1">
    <location>
        <begin position="195"/>
        <end position="222"/>
    </location>
</feature>
<evidence type="ECO:0000256" key="2">
    <source>
        <dbReference type="SAM" id="Phobius"/>
    </source>
</evidence>
<feature type="transmembrane region" description="Helical" evidence="2">
    <location>
        <begin position="160"/>
        <end position="178"/>
    </location>
</feature>
<feature type="transmembrane region" description="Helical" evidence="2">
    <location>
        <begin position="134"/>
        <end position="154"/>
    </location>
</feature>
<dbReference type="RefSeq" id="WP_189118326.1">
    <property type="nucleotide sequence ID" value="NZ_BMRK01000006.1"/>
</dbReference>
<feature type="transmembrane region" description="Helical" evidence="2">
    <location>
        <begin position="70"/>
        <end position="93"/>
    </location>
</feature>
<keyword evidence="2" id="KW-0472">Membrane</keyword>
<keyword evidence="2" id="KW-0812">Transmembrane</keyword>
<evidence type="ECO:0000256" key="1">
    <source>
        <dbReference type="SAM" id="Coils"/>
    </source>
</evidence>
<name>A0ABQ5T234_9ACTN</name>
<sequence length="290" mass="31335">MSDSSDEAMRSKIDEAVNATPEIDLTTSRIDEIVLSAMGYDGVLDDLYASAKRTRQSVEHGTHAHDDGPFLGCVGLLALVVAAVAAGGIFGRFGQSPGWTWMPPALSPVVAALVVLLAAASIRRPAGQGSTRLSTFALVLVVVAGGVTLFLPDVKPWERVSLVASMVVTAAAVVWMHVGRSRNAEAARDRDLAGLRARREARESLAEERARATQELEERLRREQVPFAELEMLWEHAAEGARRRGATSLERTPGPVGASKLATILDLPRDHRDDADELTEAAWEAKRQRS</sequence>
<reference evidence="3" key="1">
    <citation type="journal article" date="2014" name="Int. J. Syst. Evol. Microbiol.">
        <title>Complete genome of a new Firmicutes species belonging to the dominant human colonic microbiota ('Ruminococcus bicirculans') reveals two chromosomes and a selective capacity to utilize plant glucans.</title>
        <authorList>
            <consortium name="NISC Comparative Sequencing Program"/>
            <person name="Wegmann U."/>
            <person name="Louis P."/>
            <person name="Goesmann A."/>
            <person name="Henrissat B."/>
            <person name="Duncan S.H."/>
            <person name="Flint H.J."/>
        </authorList>
    </citation>
    <scope>NUCLEOTIDE SEQUENCE</scope>
    <source>
        <strain evidence="3">VKM Ac-1246</strain>
    </source>
</reference>
<keyword evidence="2" id="KW-1133">Transmembrane helix</keyword>
<evidence type="ECO:0000313" key="4">
    <source>
        <dbReference type="Proteomes" id="UP001142292"/>
    </source>
</evidence>
<reference evidence="3" key="2">
    <citation type="submission" date="2023-01" db="EMBL/GenBank/DDBJ databases">
        <authorList>
            <person name="Sun Q."/>
            <person name="Evtushenko L."/>
        </authorList>
    </citation>
    <scope>NUCLEOTIDE SEQUENCE</scope>
    <source>
        <strain evidence="3">VKM Ac-1246</strain>
    </source>
</reference>
<keyword evidence="4" id="KW-1185">Reference proteome</keyword>
<dbReference type="EMBL" id="BSEL01000007">
    <property type="protein sequence ID" value="GLJ69915.1"/>
    <property type="molecule type" value="Genomic_DNA"/>
</dbReference>
<evidence type="ECO:0000313" key="3">
    <source>
        <dbReference type="EMBL" id="GLJ69915.1"/>
    </source>
</evidence>